<gene>
    <name evidence="16" type="primary">FANCM</name>
</gene>
<keyword evidence="6" id="KW-0347">Helicase</keyword>
<dbReference type="GO" id="GO:0005524">
    <property type="term" value="F:ATP binding"/>
    <property type="evidence" value="ECO:0007669"/>
    <property type="project" value="UniProtKB-KW"/>
</dbReference>
<dbReference type="CDD" id="cd18033">
    <property type="entry name" value="DEXDc_FANCM"/>
    <property type="match status" value="1"/>
</dbReference>
<dbReference type="GO" id="GO:0036297">
    <property type="term" value="P:interstrand cross-link repair"/>
    <property type="evidence" value="ECO:0007669"/>
    <property type="project" value="TreeGrafter"/>
</dbReference>
<feature type="compositionally biased region" description="Polar residues" evidence="12">
    <location>
        <begin position="1320"/>
        <end position="1339"/>
    </location>
</feature>
<reference evidence="16" key="1">
    <citation type="submission" date="2025-08" db="UniProtKB">
        <authorList>
            <consortium name="RefSeq"/>
        </authorList>
    </citation>
    <scope>IDENTIFICATION</scope>
</reference>
<accession>A0A6P7YR09</accession>
<dbReference type="Gene3D" id="3.40.50.10130">
    <property type="match status" value="1"/>
</dbReference>
<dbReference type="SUPFAM" id="SSF52980">
    <property type="entry name" value="Restriction endonuclease-like"/>
    <property type="match status" value="1"/>
</dbReference>
<evidence type="ECO:0000256" key="7">
    <source>
        <dbReference type="ARBA" id="ARBA00022840"/>
    </source>
</evidence>
<keyword evidence="4" id="KW-0227">DNA damage</keyword>
<organism evidence="15 16">
    <name type="scientific">Microcaecilia unicolor</name>
    <dbReference type="NCBI Taxonomy" id="1415580"/>
    <lineage>
        <taxon>Eukaryota</taxon>
        <taxon>Metazoa</taxon>
        <taxon>Chordata</taxon>
        <taxon>Craniata</taxon>
        <taxon>Vertebrata</taxon>
        <taxon>Euteleostomi</taxon>
        <taxon>Amphibia</taxon>
        <taxon>Gymnophiona</taxon>
        <taxon>Siphonopidae</taxon>
        <taxon>Microcaecilia</taxon>
    </lineage>
</organism>
<evidence type="ECO:0000256" key="6">
    <source>
        <dbReference type="ARBA" id="ARBA00022806"/>
    </source>
</evidence>
<dbReference type="SMART" id="SM00487">
    <property type="entry name" value="DEXDc"/>
    <property type="match status" value="1"/>
</dbReference>
<dbReference type="Pfam" id="PF02732">
    <property type="entry name" value="ERCC4"/>
    <property type="match status" value="1"/>
</dbReference>
<dbReference type="InParanoid" id="A0A6P7YR09"/>
<proteinExistence type="inferred from homology"/>
<dbReference type="RefSeq" id="XP_030069692.1">
    <property type="nucleotide sequence ID" value="XM_030213832.1"/>
</dbReference>
<feature type="region of interest" description="Disordered" evidence="12">
    <location>
        <begin position="1599"/>
        <end position="1623"/>
    </location>
</feature>
<dbReference type="InterPro" id="IPR047418">
    <property type="entry name" value="XPF_nuclease_FANCM"/>
</dbReference>
<protein>
    <recommendedName>
        <fullName evidence="11">ATP-dependent RNA helicase FANCM</fullName>
    </recommendedName>
</protein>
<name>A0A6P7YR09_9AMPH</name>
<dbReference type="SUPFAM" id="SSF47781">
    <property type="entry name" value="RuvA domain 2-like"/>
    <property type="match status" value="1"/>
</dbReference>
<evidence type="ECO:0000256" key="1">
    <source>
        <dbReference type="ARBA" id="ARBA00004123"/>
    </source>
</evidence>
<evidence type="ECO:0000256" key="5">
    <source>
        <dbReference type="ARBA" id="ARBA00022801"/>
    </source>
</evidence>
<dbReference type="InterPro" id="IPR027417">
    <property type="entry name" value="P-loop_NTPase"/>
</dbReference>
<dbReference type="InterPro" id="IPR011545">
    <property type="entry name" value="DEAD/DEAH_box_helicase_dom"/>
</dbReference>
<dbReference type="PROSITE" id="PS51192">
    <property type="entry name" value="HELICASE_ATP_BIND_1"/>
    <property type="match status" value="1"/>
</dbReference>
<dbReference type="PANTHER" id="PTHR14025">
    <property type="entry name" value="FANCONI ANEMIA GROUP M FANCM FAMILY MEMBER"/>
    <property type="match status" value="1"/>
</dbReference>
<dbReference type="InterPro" id="IPR010994">
    <property type="entry name" value="RuvA_2-like"/>
</dbReference>
<keyword evidence="3" id="KW-0547">Nucleotide-binding</keyword>
<dbReference type="SMART" id="SM00891">
    <property type="entry name" value="ERCC4"/>
    <property type="match status" value="1"/>
</dbReference>
<evidence type="ECO:0000256" key="9">
    <source>
        <dbReference type="ARBA" id="ARBA00023242"/>
    </source>
</evidence>
<keyword evidence="15" id="KW-1185">Reference proteome</keyword>
<keyword evidence="7" id="KW-0067">ATP-binding</keyword>
<evidence type="ECO:0000256" key="2">
    <source>
        <dbReference type="ARBA" id="ARBA00009889"/>
    </source>
</evidence>
<dbReference type="InterPro" id="IPR001650">
    <property type="entry name" value="Helicase_C-like"/>
</dbReference>
<feature type="compositionally biased region" description="Basic residues" evidence="12">
    <location>
        <begin position="27"/>
        <end position="39"/>
    </location>
</feature>
<dbReference type="InterPro" id="IPR039686">
    <property type="entry name" value="FANCM/Mph1-like_ID"/>
</dbReference>
<dbReference type="InterPro" id="IPR011335">
    <property type="entry name" value="Restrct_endonuc-II-like"/>
</dbReference>
<dbReference type="KEGG" id="muo:115477175"/>
<keyword evidence="9" id="KW-0539">Nucleus</keyword>
<dbReference type="CTD" id="57697"/>
<dbReference type="GO" id="GO:0000400">
    <property type="term" value="F:four-way junction DNA binding"/>
    <property type="evidence" value="ECO:0007669"/>
    <property type="project" value="TreeGrafter"/>
</dbReference>
<dbReference type="CDD" id="cd12091">
    <property type="entry name" value="FANCM_ID"/>
    <property type="match status" value="1"/>
</dbReference>
<dbReference type="Pfam" id="PF00271">
    <property type="entry name" value="Helicase_C"/>
    <property type="match status" value="1"/>
</dbReference>
<evidence type="ECO:0000256" key="11">
    <source>
        <dbReference type="ARBA" id="ARBA00083245"/>
    </source>
</evidence>
<dbReference type="Gene3D" id="3.40.50.300">
    <property type="entry name" value="P-loop containing nucleotide triphosphate hydrolases"/>
    <property type="match status" value="2"/>
</dbReference>
<dbReference type="SUPFAM" id="SSF52540">
    <property type="entry name" value="P-loop containing nucleoside triphosphate hydrolases"/>
    <property type="match status" value="1"/>
</dbReference>
<dbReference type="GO" id="GO:0045003">
    <property type="term" value="P:double-strand break repair via synthesis-dependent strand annealing"/>
    <property type="evidence" value="ECO:0007669"/>
    <property type="project" value="TreeGrafter"/>
</dbReference>
<evidence type="ECO:0000256" key="4">
    <source>
        <dbReference type="ARBA" id="ARBA00022763"/>
    </source>
</evidence>
<dbReference type="InterPro" id="IPR006166">
    <property type="entry name" value="ERCC4_domain"/>
</dbReference>
<evidence type="ECO:0000256" key="8">
    <source>
        <dbReference type="ARBA" id="ARBA00023204"/>
    </source>
</evidence>
<comment type="function">
    <text evidence="10">DNA-dependent ATPase component of the Fanconi anemia (FA) core complex. Required for the normal activation of the FA pathway, leading to monoubiquitination of the FANCI-FANCD2 complex in response to DNA damage, cellular resistance to DNA cross-linking drugs, and prevention of chromosomal breakage. In complex with CENPS and CENPX, binds double-stranded DNA (dsDNA), fork-structured DNA (fsDNA) and Holliday junction substrates. Its ATP-dependent DNA branch migration activity can process branched DNA structures such as a movable replication fork. This activity is strongly stimulated in the presence of CENPS and CENPX. In complex with FAAP24, efficiently binds to single-strand DNA (ssDNA), splayed-arm DNA, and 3'-flap substrates. In vitro, on its own, strongly binds ssDNA oligomers and weakly fsDNA, but does not bind to dsDNA.</text>
</comment>
<dbReference type="GO" id="GO:0043138">
    <property type="term" value="F:3'-5' DNA helicase activity"/>
    <property type="evidence" value="ECO:0007669"/>
    <property type="project" value="InterPro"/>
</dbReference>
<dbReference type="FunFam" id="1.20.1320.20:FF:000001">
    <property type="entry name" value="Fanconi anemia, complementation group M"/>
    <property type="match status" value="1"/>
</dbReference>
<dbReference type="InterPro" id="IPR031879">
    <property type="entry name" value="FANCM-MHF-bd"/>
</dbReference>
<dbReference type="CDD" id="cd18801">
    <property type="entry name" value="SF2_C_FANCM_Hef"/>
    <property type="match status" value="1"/>
</dbReference>
<evidence type="ECO:0000256" key="12">
    <source>
        <dbReference type="SAM" id="MobiDB-lite"/>
    </source>
</evidence>
<dbReference type="Gene3D" id="1.20.1320.20">
    <property type="entry name" value="hef helicase domain"/>
    <property type="match status" value="1"/>
</dbReference>
<feature type="region of interest" description="Disordered" evidence="12">
    <location>
        <begin position="1514"/>
        <end position="1554"/>
    </location>
</feature>
<dbReference type="InterPro" id="IPR014001">
    <property type="entry name" value="Helicase_ATP-bd"/>
</dbReference>
<feature type="compositionally biased region" description="Polar residues" evidence="12">
    <location>
        <begin position="1545"/>
        <end position="1554"/>
    </location>
</feature>
<feature type="region of interest" description="Disordered" evidence="12">
    <location>
        <begin position="1315"/>
        <end position="1354"/>
    </location>
</feature>
<dbReference type="FunFam" id="3.40.50.300:FF:000861">
    <property type="entry name" value="Fanconi anemia, complementation group M"/>
    <property type="match status" value="1"/>
</dbReference>
<keyword evidence="5" id="KW-0378">Hydrolase</keyword>
<sequence length="2132" mass="240165">MNGKQKTLFQAWGSSVGARVPPDRVARQKARAPRNRKRAGGPNSGGSRRPVGSLSVGWGVGGGCSSSGAGDPEEEEDDDDEVLLVAVYEAEKRLNSGSVVEEPREKSFSSLPGFDLAAGDLWIYPTNYPVRDYQFRIAEAALLNNTLVCLPTGLGKTFIAAVLMYNFYRWYPSGKIVFMAPTRPLVAQQIEACYKVMGIQQEHMAEMTGSTQALNRKEIWNNRRVFFLTPQVMVNDLSRGACPAAEIKCLVIDEAHKALGNHAYCQVVRELSNYTKQFRILALSATPGSDTKAVQQVVSNLLIARIELRSEDSPDIQSFSHERLLKKFVVPLGDELVAFQNAYLKVLEAFAVRLIQYNVLSRRDIPNLTKYQIILERDQFRKNPPTHIKGAQQGMVEGDFALCITLYHGYELLLQMGTRSLFIYLLAIMDGTKGVTRAKNELSRNAEFMDLYRQLEIMFTNASAAVAGHEHIKSFIYSHPKLKKLEEVVVEHFKSWKGCKGENISDGNQVDTRVMIFSSFRDSVHEIAEMLNRHQPFVRVMTFVGQSTGKNMKGFTQKEQLEVVKRFREGGYNTLVSTCVGEEGLDIGEVDLIICFDAQKSPIRLVQRMGRTGRKRQGSIVVILTEGREERIYNQSQSNKRSVYKAILGNNKIHLHPQSPRMVPDGLSPKVHKMYITQKIFEPKDSSRRNPKDRSSSTMCLKSSLFHNGTANSDLKEHWALTSEEFEVWDRLYRIQDSDGIKNVKLPQVRFESIRDMEEIKESCNENIHELSLTEWRIWQNRPFPTHMVDHSDRCNNFISIMEKIELMRHEEGACTYDSELMTYLHKDDIIRTKALHTKCIPSMTENKPAQKLPLSTKDLTDNSKKTKFSSSFINPDKEFISLFKESSSKGTNRLSAYNMRTPCLIEQYSSSQRNEGVCDVSAFPLMDCIVRSDTTNLPHETVNEEVFIEQCHGESSVLCDISIKGDVFGEHCGTFTNHTEALSNKLRHQPFGRIDADSGYSSFTDEIPSVSPSMFYPSETEHSCCVFAAKFIDNNNSKVKTVLTNVKRFLSQSPPPLDMLCDLEKTQAEAKDKVLYSSPLGRKSFLTRTEKKQDTEFTCHAVSTLFMTSEESVTLNAPTKLSLSTSSSSQISDDLKADVKVTVDAIWDKMFDCDNEEDVEPEHEMTAPMDYAQKSTTSDKSWAGPDEYEECGEDHAKYSVEDQNDSMDLFEDELFFEADQGSSSCTNEHVTVPSLHDNVPAIKPTVSSKIFDSCSYNECSKGELGELMGPEITGHFSEILEKSVDNDINYSQELFSVNFDLGFCIQDSDDDLTEDRDGINQNNNMKAGDMQNSVANNRSARDEHISDTNLSSPAVPHWRNGSLIVENMCSPVTSLSENARHEIMSEKHISLFSPLHLPAKKVSESPNGGVSTALISTPIGKKLINGRFSKRTPPDFLCKLQRDKSLTPTSKRKVGSQAVKSILLNKAFANSMDFSSNTKPNKEENFQSQCNAPVKVESSNESEDELVFQRRKKKAKGNVLKSPEVTESDCDSPVQAVKKRKHPLNTSDLSGDENSIFNKSSTISWKNVRDHHKLKASKRLGNNRHLILKSAGRQFLDEEAELSSEEAEGVSSDESGDSSNEENASILEFLDDNTQLSQDLNDSEMYGIYQKSVHRVATGNQFKMVYNGNGMNIFSQIPEQDETYMEDSFCVQEEEEDDDCQSREESSEEEILVNFDLLNQDSFIDGKKQYCTRRQLKLKQTKSTRYDEVPAKRKEGSRIIVLHDSSEEETDVLAKTDVAMNSCQTIAGRTCEKEARFQHPVSINSKSPVVNRKEPIHMLLDRCQARHNLKHSVSEMLDFQPENRAKVSNANIKKYTTIQATSKMERCAKNLSADSSSCFSNLNEQTFVRTGSKICLKEKLPVCILVDSREISSGPEVISLLKTVHSVKVEVCSLGACDYIVSNRLAVERKSLLELANSTNRNKLIEQIQHLQSMFERICVVLEKDRVKAGDTSRIFHRTKYYDSMLSSMVSAGIRILFSSSQEDTAGLLKELALAEHRKNAGILVPTEVTGHKREVLRFYLSIPHVSYVTALNLCHHFDSVKQMANSSVSDISTRAQVSHKKAEEIYSYMHYVFESQILAGSVNSKEKQDR</sequence>
<dbReference type="GO" id="GO:0009378">
    <property type="term" value="F:four-way junction helicase activity"/>
    <property type="evidence" value="ECO:0007669"/>
    <property type="project" value="TreeGrafter"/>
</dbReference>
<dbReference type="GO" id="GO:0016787">
    <property type="term" value="F:hydrolase activity"/>
    <property type="evidence" value="ECO:0007669"/>
    <property type="project" value="UniProtKB-KW"/>
</dbReference>
<keyword evidence="8" id="KW-0234">DNA repair</keyword>
<dbReference type="GO" id="GO:0005634">
    <property type="term" value="C:nucleus"/>
    <property type="evidence" value="ECO:0007669"/>
    <property type="project" value="UniProtKB-SubCell"/>
</dbReference>
<dbReference type="Proteomes" id="UP000515156">
    <property type="component" value="Chromosome 9"/>
</dbReference>
<dbReference type="PANTHER" id="PTHR14025:SF20">
    <property type="entry name" value="FANCONI ANEMIA GROUP M PROTEIN"/>
    <property type="match status" value="1"/>
</dbReference>
<comment type="subcellular location">
    <subcellularLocation>
        <location evidence="1">Nucleus</location>
    </subcellularLocation>
</comment>
<dbReference type="GO" id="GO:0004518">
    <property type="term" value="F:nuclease activity"/>
    <property type="evidence" value="ECO:0007669"/>
    <property type="project" value="InterPro"/>
</dbReference>
<feature type="compositionally biased region" description="Acidic residues" evidence="12">
    <location>
        <begin position="1599"/>
        <end position="1609"/>
    </location>
</feature>
<dbReference type="CDD" id="cd20077">
    <property type="entry name" value="XPF_nuclease_FANCM"/>
    <property type="match status" value="1"/>
</dbReference>
<feature type="domain" description="Helicase C-terminal" evidence="14">
    <location>
        <begin position="484"/>
        <end position="661"/>
    </location>
</feature>
<dbReference type="PROSITE" id="PS51194">
    <property type="entry name" value="HELICASE_CTER"/>
    <property type="match status" value="1"/>
</dbReference>
<evidence type="ECO:0000256" key="3">
    <source>
        <dbReference type="ARBA" id="ARBA00022741"/>
    </source>
</evidence>
<dbReference type="OrthoDB" id="6513042at2759"/>
<dbReference type="Gene3D" id="1.10.150.20">
    <property type="entry name" value="5' to 3' exonuclease, C-terminal subdomain"/>
    <property type="match status" value="1"/>
</dbReference>
<feature type="region of interest" description="Disordered" evidence="12">
    <location>
        <begin position="1"/>
        <end position="76"/>
    </location>
</feature>
<dbReference type="InterPro" id="IPR044749">
    <property type="entry name" value="FANCM_DEXDc"/>
</dbReference>
<comment type="similarity">
    <text evidence="2">Belongs to the DEAD box helicase family. DEAH subfamily. FANCM sub-subfamily.</text>
</comment>
<feature type="domain" description="Helicase ATP-binding" evidence="13">
    <location>
        <begin position="137"/>
        <end position="305"/>
    </location>
</feature>
<dbReference type="GO" id="GO:0035825">
    <property type="term" value="P:homologous recombination"/>
    <property type="evidence" value="ECO:0007669"/>
    <property type="project" value="UniProtKB-ARBA"/>
</dbReference>
<dbReference type="SMART" id="SM00490">
    <property type="entry name" value="HELICc"/>
    <property type="match status" value="1"/>
</dbReference>
<dbReference type="FunCoup" id="A0A6P7YR09">
    <property type="interactions" value="2869"/>
</dbReference>
<dbReference type="Pfam" id="PF16783">
    <property type="entry name" value="FANCM-MHF_bd"/>
    <property type="match status" value="1"/>
</dbReference>
<evidence type="ECO:0000259" key="14">
    <source>
        <dbReference type="PROSITE" id="PS51194"/>
    </source>
</evidence>
<evidence type="ECO:0000259" key="13">
    <source>
        <dbReference type="PROSITE" id="PS51192"/>
    </source>
</evidence>
<evidence type="ECO:0000256" key="10">
    <source>
        <dbReference type="ARBA" id="ARBA00058282"/>
    </source>
</evidence>
<evidence type="ECO:0000313" key="16">
    <source>
        <dbReference type="RefSeq" id="XP_030069692.1"/>
    </source>
</evidence>
<dbReference type="GeneID" id="115477175"/>
<dbReference type="Pfam" id="PF00270">
    <property type="entry name" value="DEAD"/>
    <property type="match status" value="1"/>
</dbReference>
<evidence type="ECO:0000313" key="15">
    <source>
        <dbReference type="Proteomes" id="UP000515156"/>
    </source>
</evidence>